<keyword evidence="1" id="KW-0175">Coiled coil</keyword>
<evidence type="ECO:0000256" key="1">
    <source>
        <dbReference type="SAM" id="Coils"/>
    </source>
</evidence>
<feature type="coiled-coil region" evidence="1">
    <location>
        <begin position="102"/>
        <end position="129"/>
    </location>
</feature>
<proteinExistence type="predicted"/>
<dbReference type="AlphaFoldDB" id="A0A1I7KL37"/>
<dbReference type="Proteomes" id="UP000183656">
    <property type="component" value="Unassembled WGS sequence"/>
</dbReference>
<evidence type="ECO:0000313" key="3">
    <source>
        <dbReference type="Proteomes" id="UP000183656"/>
    </source>
</evidence>
<organism evidence="2 3">
    <name type="scientific">Paenacidovorax caeni</name>
    <dbReference type="NCBI Taxonomy" id="343013"/>
    <lineage>
        <taxon>Bacteria</taxon>
        <taxon>Pseudomonadati</taxon>
        <taxon>Pseudomonadota</taxon>
        <taxon>Betaproteobacteria</taxon>
        <taxon>Burkholderiales</taxon>
        <taxon>Comamonadaceae</taxon>
        <taxon>Paenacidovorax</taxon>
    </lineage>
</organism>
<sequence length="247" mass="27034">MPETPTQHASARLLAIVSVDPSRRVICQEPGCGHGVYAAIHVVQDKENLLVLGSTCFAKRYGGASALGMPAYSAGSGGGSHLTEEERMALVTNTAELIAQFKARHEAVMAAANAKLLALRQRMQQQAQATKALFSRAPTRPAIQPPADHPWPWQHPNNTSVAVVRGPDSQCWVRVMHRSGTQMLAPWPAFDGWDETFPPSIGQPDQQLQAYAVPNIVAALQWLRQRGYEAPQVSRWPEVRKLLPDPV</sequence>
<gene>
    <name evidence="2" type="ORF">SAMN04489707_105619</name>
</gene>
<evidence type="ECO:0000313" key="2">
    <source>
        <dbReference type="EMBL" id="SFU98153.1"/>
    </source>
</evidence>
<name>A0A1I7KL37_9BURK</name>
<dbReference type="EMBL" id="FPBX01000056">
    <property type="protein sequence ID" value="SFU98153.1"/>
    <property type="molecule type" value="Genomic_DNA"/>
</dbReference>
<protein>
    <submittedName>
        <fullName evidence="2">Uncharacterized protein</fullName>
    </submittedName>
</protein>
<accession>A0A1I7KL37</accession>
<reference evidence="2 3" key="1">
    <citation type="submission" date="2016-10" db="EMBL/GenBank/DDBJ databases">
        <authorList>
            <person name="de Groot N.N."/>
        </authorList>
    </citation>
    <scope>NUCLEOTIDE SEQUENCE [LARGE SCALE GENOMIC DNA]</scope>
    <source>
        <strain evidence="2 3">R-24608</strain>
    </source>
</reference>
<keyword evidence="3" id="KW-1185">Reference proteome</keyword>